<protein>
    <submittedName>
        <fullName evidence="1">Uncharacterized protein</fullName>
    </submittedName>
</protein>
<dbReference type="AlphaFoldDB" id="A0AAN9T845"/>
<gene>
    <name evidence="1" type="ORF">V9T40_012944</name>
</gene>
<keyword evidence="2" id="KW-1185">Reference proteome</keyword>
<evidence type="ECO:0000313" key="2">
    <source>
        <dbReference type="Proteomes" id="UP001367676"/>
    </source>
</evidence>
<comment type="caution">
    <text evidence="1">The sequence shown here is derived from an EMBL/GenBank/DDBJ whole genome shotgun (WGS) entry which is preliminary data.</text>
</comment>
<reference evidence="1 2" key="1">
    <citation type="submission" date="2024-03" db="EMBL/GenBank/DDBJ databases">
        <title>Adaptation during the transition from Ophiocordyceps entomopathogen to insect associate is accompanied by gene loss and intensified selection.</title>
        <authorList>
            <person name="Ward C.M."/>
            <person name="Onetto C.A."/>
            <person name="Borneman A.R."/>
        </authorList>
    </citation>
    <scope>NUCLEOTIDE SEQUENCE [LARGE SCALE GENOMIC DNA]</scope>
    <source>
        <strain evidence="1">AWRI1</strain>
        <tissue evidence="1">Single Adult Female</tissue>
    </source>
</reference>
<dbReference type="EMBL" id="JBBCAQ010000036">
    <property type="protein sequence ID" value="KAK7576658.1"/>
    <property type="molecule type" value="Genomic_DNA"/>
</dbReference>
<name>A0AAN9T845_9HEMI</name>
<evidence type="ECO:0000313" key="1">
    <source>
        <dbReference type="EMBL" id="KAK7576658.1"/>
    </source>
</evidence>
<dbReference type="Proteomes" id="UP001367676">
    <property type="component" value="Unassembled WGS sequence"/>
</dbReference>
<sequence length="148" mass="15802">MGLTGRCHRYKLEITKLSYKHNSGFVVCLAFTSALAAPAQEEQKNVRDKRFYPFSAYSAIAPAVSPLVTSHSYSYLAPYANSGKIVNYPAPVVAAAPAVVSTYHAPVVSTYHAPVVSTYAAAVPAISTYHAPISTYAAAVPAISAYHY</sequence>
<organism evidence="1 2">
    <name type="scientific">Parthenolecanium corni</name>
    <dbReference type="NCBI Taxonomy" id="536013"/>
    <lineage>
        <taxon>Eukaryota</taxon>
        <taxon>Metazoa</taxon>
        <taxon>Ecdysozoa</taxon>
        <taxon>Arthropoda</taxon>
        <taxon>Hexapoda</taxon>
        <taxon>Insecta</taxon>
        <taxon>Pterygota</taxon>
        <taxon>Neoptera</taxon>
        <taxon>Paraneoptera</taxon>
        <taxon>Hemiptera</taxon>
        <taxon>Sternorrhyncha</taxon>
        <taxon>Coccoidea</taxon>
        <taxon>Coccidae</taxon>
        <taxon>Parthenolecanium</taxon>
    </lineage>
</organism>
<proteinExistence type="predicted"/>
<accession>A0AAN9T845</accession>